<protein>
    <submittedName>
        <fullName evidence="2">Uncharacterized protein</fullName>
    </submittedName>
</protein>
<name>A0AAV1SSI4_9ROSI</name>
<gene>
    <name evidence="2" type="ORF">DCAF_LOCUS25929</name>
</gene>
<evidence type="ECO:0000256" key="1">
    <source>
        <dbReference type="SAM" id="MobiDB-lite"/>
    </source>
</evidence>
<organism evidence="2 3">
    <name type="scientific">Dovyalis caffra</name>
    <dbReference type="NCBI Taxonomy" id="77055"/>
    <lineage>
        <taxon>Eukaryota</taxon>
        <taxon>Viridiplantae</taxon>
        <taxon>Streptophyta</taxon>
        <taxon>Embryophyta</taxon>
        <taxon>Tracheophyta</taxon>
        <taxon>Spermatophyta</taxon>
        <taxon>Magnoliopsida</taxon>
        <taxon>eudicotyledons</taxon>
        <taxon>Gunneridae</taxon>
        <taxon>Pentapetalae</taxon>
        <taxon>rosids</taxon>
        <taxon>fabids</taxon>
        <taxon>Malpighiales</taxon>
        <taxon>Salicaceae</taxon>
        <taxon>Flacourtieae</taxon>
        <taxon>Dovyalis</taxon>
    </lineage>
</organism>
<accession>A0AAV1SSI4</accession>
<dbReference type="EMBL" id="CAWUPB010001195">
    <property type="protein sequence ID" value="CAK7355669.1"/>
    <property type="molecule type" value="Genomic_DNA"/>
</dbReference>
<feature type="non-terminal residue" evidence="2">
    <location>
        <position position="1"/>
    </location>
</feature>
<evidence type="ECO:0000313" key="2">
    <source>
        <dbReference type="EMBL" id="CAK7355669.1"/>
    </source>
</evidence>
<reference evidence="2 3" key="1">
    <citation type="submission" date="2024-01" db="EMBL/GenBank/DDBJ databases">
        <authorList>
            <person name="Waweru B."/>
        </authorList>
    </citation>
    <scope>NUCLEOTIDE SEQUENCE [LARGE SCALE GENOMIC DNA]</scope>
</reference>
<comment type="caution">
    <text evidence="2">The sequence shown here is derived from an EMBL/GenBank/DDBJ whole genome shotgun (WGS) entry which is preliminary data.</text>
</comment>
<feature type="non-terminal residue" evidence="2">
    <location>
        <position position="63"/>
    </location>
</feature>
<feature type="region of interest" description="Disordered" evidence="1">
    <location>
        <begin position="1"/>
        <end position="28"/>
    </location>
</feature>
<dbReference type="Proteomes" id="UP001314170">
    <property type="component" value="Unassembled WGS sequence"/>
</dbReference>
<dbReference type="AlphaFoldDB" id="A0AAV1SSI4"/>
<keyword evidence="3" id="KW-1185">Reference proteome</keyword>
<evidence type="ECO:0000313" key="3">
    <source>
        <dbReference type="Proteomes" id="UP001314170"/>
    </source>
</evidence>
<sequence length="63" mass="6813">DNAGHEEGDNPNVKEIADSLLEPPTSVNSSAKRKLDYLSIAPNQDIIRSTIEHLLQSSIGNAE</sequence>
<proteinExistence type="predicted"/>